<gene>
    <name evidence="4" type="ORF">I6N95_03915</name>
</gene>
<dbReference type="AlphaFoldDB" id="A0A940SQW3"/>
<evidence type="ECO:0000313" key="5">
    <source>
        <dbReference type="Proteomes" id="UP000674938"/>
    </source>
</evidence>
<dbReference type="RefSeq" id="WP_209525045.1">
    <property type="nucleotide sequence ID" value="NZ_JAEEGA010000002.1"/>
</dbReference>
<feature type="transmembrane region" description="Helical" evidence="1">
    <location>
        <begin position="12"/>
        <end position="34"/>
    </location>
</feature>
<name>A0A940SQW3_9ENTE</name>
<evidence type="ECO:0000259" key="3">
    <source>
        <dbReference type="Pfam" id="PF20609"/>
    </source>
</evidence>
<organism evidence="4 5">
    <name type="scientific">Vagococcus allomyrinae</name>
    <dbReference type="NCBI Taxonomy" id="2794353"/>
    <lineage>
        <taxon>Bacteria</taxon>
        <taxon>Bacillati</taxon>
        <taxon>Bacillota</taxon>
        <taxon>Bacilli</taxon>
        <taxon>Lactobacillales</taxon>
        <taxon>Enterococcaceae</taxon>
        <taxon>Vagococcus</taxon>
    </lineage>
</organism>
<evidence type="ECO:0000256" key="1">
    <source>
        <dbReference type="SAM" id="Phobius"/>
    </source>
</evidence>
<dbReference type="InterPro" id="IPR027994">
    <property type="entry name" value="WxL_dom"/>
</dbReference>
<evidence type="ECO:0000259" key="2">
    <source>
        <dbReference type="Pfam" id="PF13731"/>
    </source>
</evidence>
<accession>A0A940SQW3</accession>
<dbReference type="Pfam" id="PF20609">
    <property type="entry name" value="pAdhesive_17"/>
    <property type="match status" value="1"/>
</dbReference>
<keyword evidence="5" id="KW-1185">Reference proteome</keyword>
<keyword evidence="1" id="KW-1133">Transmembrane helix</keyword>
<dbReference type="EMBL" id="JAEEGA010000002">
    <property type="protein sequence ID" value="MBP1040152.1"/>
    <property type="molecule type" value="Genomic_DNA"/>
</dbReference>
<keyword evidence="1" id="KW-0472">Membrane</keyword>
<comment type="caution">
    <text evidence="4">The sequence shown here is derived from an EMBL/GenBank/DDBJ whole genome shotgun (WGS) entry which is preliminary data.</text>
</comment>
<dbReference type="Proteomes" id="UP000674938">
    <property type="component" value="Unassembled WGS sequence"/>
</dbReference>
<proteinExistence type="predicted"/>
<feature type="domain" description="Putative adhesive" evidence="3">
    <location>
        <begin position="41"/>
        <end position="327"/>
    </location>
</feature>
<keyword evidence="1" id="KW-0812">Transmembrane</keyword>
<dbReference type="Pfam" id="PF13731">
    <property type="entry name" value="WxL"/>
    <property type="match status" value="1"/>
</dbReference>
<sequence length="484" mass="51774">MRIEGGQKKKKLVAKIVTAFFSLVLIVPSLAWIYPLTTEGAVLSVEILDNLAVNNTSGTTNTVRWPTSTVNQPVTFTITGKNLATVSVNLVGSRQAVLVIPAELANRVVPQVGVKGTADIRVLLDLTKISAVVNILNLVTTLLNTVDTILGDNPLLSVNLTGFNKAVADVYDLRNFMTASFPEDLTLSNGGRSLTMPLDKGLGPILANELSKRLSALSKAASELTVTGALPPVNVIANATLKTVVTPLTSAISTLVTELANPLGATVQQVVDAAVLGDTTIKMPTLVSGPTTLTNDYQAQFVGTVIKASLIDINLLSSSASKTSIYFSGERLTFQESLLPNSLNFGSHLIQTNRDETFTAKEGTFDTKGIVSLTETRLGTKKWQVKVNQESWQNAGKQLNTPRLKIYGGALTSNFSAGLVTGINQSAVELVANEQKEVLSLAQTTETGQVSLDLSKFELFIPKNTPKYKGNYQTIIRWTVTESP</sequence>
<reference evidence="4" key="1">
    <citation type="submission" date="2020-12" db="EMBL/GenBank/DDBJ databases">
        <title>Vagococcus allomyrinae sp. nov. and Enterococcus lavae sp. nov., isolated from the larvae of Allomyrina dichotoma.</title>
        <authorList>
            <person name="Lee S.D."/>
        </authorList>
    </citation>
    <scope>NUCLEOTIDE SEQUENCE</scope>
    <source>
        <strain evidence="4">BWB3-3</strain>
    </source>
</reference>
<protein>
    <submittedName>
        <fullName evidence="4">WxL domain-containing protein</fullName>
    </submittedName>
</protein>
<dbReference type="InterPro" id="IPR046762">
    <property type="entry name" value="pAdhesive_17"/>
</dbReference>
<feature type="domain" description="WxL" evidence="2">
    <location>
        <begin position="342"/>
        <end position="484"/>
    </location>
</feature>
<evidence type="ECO:0000313" key="4">
    <source>
        <dbReference type="EMBL" id="MBP1040152.1"/>
    </source>
</evidence>